<protein>
    <submittedName>
        <fullName evidence="2">Uncharacterized protein</fullName>
    </submittedName>
</protein>
<dbReference type="AlphaFoldDB" id="A9NLI4"/>
<feature type="transmembrane region" description="Helical" evidence="1">
    <location>
        <begin position="46"/>
        <end position="69"/>
    </location>
</feature>
<proteinExistence type="evidence at transcript level"/>
<dbReference type="PANTHER" id="PTHR33306">
    <property type="entry name" value="EXPRESSED PROTEIN-RELATED-RELATED"/>
    <property type="match status" value="1"/>
</dbReference>
<keyword evidence="1" id="KW-0812">Transmembrane</keyword>
<feature type="transmembrane region" description="Helical" evidence="1">
    <location>
        <begin position="6"/>
        <end position="25"/>
    </location>
</feature>
<dbReference type="EMBL" id="EF082118">
    <property type="protein sequence ID" value="ABK21495.1"/>
    <property type="molecule type" value="mRNA"/>
</dbReference>
<evidence type="ECO:0000313" key="2">
    <source>
        <dbReference type="EMBL" id="ABK21495.1"/>
    </source>
</evidence>
<name>A9NLI4_PICSI</name>
<keyword evidence="1" id="KW-1133">Transmembrane helix</keyword>
<organism evidence="2">
    <name type="scientific">Picea sitchensis</name>
    <name type="common">Sitka spruce</name>
    <name type="synonym">Pinus sitchensis</name>
    <dbReference type="NCBI Taxonomy" id="3332"/>
    <lineage>
        <taxon>Eukaryota</taxon>
        <taxon>Viridiplantae</taxon>
        <taxon>Streptophyta</taxon>
        <taxon>Embryophyta</taxon>
        <taxon>Tracheophyta</taxon>
        <taxon>Spermatophyta</taxon>
        <taxon>Pinopsida</taxon>
        <taxon>Pinidae</taxon>
        <taxon>Conifers I</taxon>
        <taxon>Pinales</taxon>
        <taxon>Pinaceae</taxon>
        <taxon>Picea</taxon>
    </lineage>
</organism>
<sequence>MSGEINPVMVMAAPVVLILVIRWLSSSSNTNSISAIFRGGGDPSSIHRAGGSPVGVAVVLLFVLLMIWYQSSGVHDDSEE</sequence>
<accession>A9NLI4</accession>
<evidence type="ECO:0000256" key="1">
    <source>
        <dbReference type="SAM" id="Phobius"/>
    </source>
</evidence>
<keyword evidence="1" id="KW-0472">Membrane</keyword>
<reference evidence="2" key="1">
    <citation type="journal article" date="2008" name="BMC Genomics">
        <title>A conifer genomics resource of 200,000 spruce (Picea spp.) ESTs and 6,464 high-quality, sequence-finished full-length cDNAs for Sitka spruce (Picea sitchensis).</title>
        <authorList>
            <person name="Ralph S.G."/>
            <person name="Chun H.J."/>
            <person name="Kolosova N."/>
            <person name="Cooper D."/>
            <person name="Oddy C."/>
            <person name="Ritland C.E."/>
            <person name="Kirkpatrick R."/>
            <person name="Moore R."/>
            <person name="Barber S."/>
            <person name="Holt R.A."/>
            <person name="Jones S.J."/>
            <person name="Marra M.A."/>
            <person name="Douglas C.J."/>
            <person name="Ritland K."/>
            <person name="Bohlmann J."/>
        </authorList>
    </citation>
    <scope>NUCLEOTIDE SEQUENCE</scope>
    <source>
        <tissue evidence="2">Bark</tissue>
    </source>
</reference>
<dbReference type="PANTHER" id="PTHR33306:SF1">
    <property type="entry name" value="EXPRESSED PROTEIN"/>
    <property type="match status" value="1"/>
</dbReference>